<feature type="compositionally biased region" description="Low complexity" evidence="5">
    <location>
        <begin position="8"/>
        <end position="34"/>
    </location>
</feature>
<dbReference type="InterPro" id="IPR046824">
    <property type="entry name" value="Mss51-like_C"/>
</dbReference>
<dbReference type="PROSITE" id="PS50865">
    <property type="entry name" value="ZF_MYND_2"/>
    <property type="match status" value="1"/>
</dbReference>
<feature type="compositionally biased region" description="Basic and acidic residues" evidence="5">
    <location>
        <begin position="331"/>
        <end position="631"/>
    </location>
</feature>
<evidence type="ECO:0000256" key="5">
    <source>
        <dbReference type="SAM" id="MobiDB-lite"/>
    </source>
</evidence>
<evidence type="ECO:0000313" key="8">
    <source>
        <dbReference type="Proteomes" id="UP000075880"/>
    </source>
</evidence>
<feature type="compositionally biased region" description="Pro residues" evidence="5">
    <location>
        <begin position="846"/>
        <end position="864"/>
    </location>
</feature>
<reference evidence="7" key="1">
    <citation type="submission" date="2024-04" db="UniProtKB">
        <authorList>
            <consortium name="EnsemblMetazoa"/>
        </authorList>
    </citation>
    <scope>IDENTIFICATION</scope>
    <source>
        <strain evidence="7">EBRO</strain>
    </source>
</reference>
<dbReference type="InterPro" id="IPR002893">
    <property type="entry name" value="Znf_MYND"/>
</dbReference>
<feature type="region of interest" description="Disordered" evidence="5">
    <location>
        <begin position="180"/>
        <end position="255"/>
    </location>
</feature>
<organism evidence="7 8">
    <name type="scientific">Anopheles atroparvus</name>
    <name type="common">European mosquito</name>
    <dbReference type="NCBI Taxonomy" id="41427"/>
    <lineage>
        <taxon>Eukaryota</taxon>
        <taxon>Metazoa</taxon>
        <taxon>Ecdysozoa</taxon>
        <taxon>Arthropoda</taxon>
        <taxon>Hexapoda</taxon>
        <taxon>Insecta</taxon>
        <taxon>Pterygota</taxon>
        <taxon>Neoptera</taxon>
        <taxon>Endopterygota</taxon>
        <taxon>Diptera</taxon>
        <taxon>Nematocera</taxon>
        <taxon>Culicoidea</taxon>
        <taxon>Culicidae</taxon>
        <taxon>Anophelinae</taxon>
        <taxon>Anopheles</taxon>
    </lineage>
</organism>
<protein>
    <recommendedName>
        <fullName evidence="6">MYND-type domain-containing protein</fullName>
    </recommendedName>
</protein>
<dbReference type="PANTHER" id="PTHR28069:SF2">
    <property type="entry name" value="GH20023P"/>
    <property type="match status" value="1"/>
</dbReference>
<evidence type="ECO:0000313" key="7">
    <source>
        <dbReference type="EnsemblMetazoa" id="ENSAATROPP011781"/>
    </source>
</evidence>
<feature type="compositionally biased region" description="Low complexity" evidence="5">
    <location>
        <begin position="1014"/>
        <end position="1045"/>
    </location>
</feature>
<dbReference type="PROSITE" id="PS01360">
    <property type="entry name" value="ZF_MYND_1"/>
    <property type="match status" value="1"/>
</dbReference>
<feature type="compositionally biased region" description="Low complexity" evidence="5">
    <location>
        <begin position="712"/>
        <end position="751"/>
    </location>
</feature>
<dbReference type="GO" id="GO:0008270">
    <property type="term" value="F:zinc ion binding"/>
    <property type="evidence" value="ECO:0007669"/>
    <property type="project" value="UniProtKB-KW"/>
</dbReference>
<feature type="compositionally biased region" description="Polar residues" evidence="5">
    <location>
        <begin position="698"/>
        <end position="711"/>
    </location>
</feature>
<feature type="compositionally biased region" description="Low complexity" evidence="5">
    <location>
        <begin position="829"/>
        <end position="845"/>
    </location>
</feature>
<feature type="compositionally biased region" description="Low complexity" evidence="5">
    <location>
        <begin position="149"/>
        <end position="160"/>
    </location>
</feature>
<dbReference type="SUPFAM" id="SSF144232">
    <property type="entry name" value="HIT/MYND zinc finger-like"/>
    <property type="match status" value="1"/>
</dbReference>
<dbReference type="PANTHER" id="PTHR28069">
    <property type="entry name" value="GH20023P"/>
    <property type="match status" value="1"/>
</dbReference>
<feature type="compositionally biased region" description="Polar residues" evidence="5">
    <location>
        <begin position="940"/>
        <end position="955"/>
    </location>
</feature>
<accession>A0AAG5DKV4</accession>
<feature type="compositionally biased region" description="Low complexity" evidence="5">
    <location>
        <begin position="1053"/>
        <end position="1074"/>
    </location>
</feature>
<keyword evidence="1" id="KW-0479">Metal-binding</keyword>
<evidence type="ECO:0000256" key="2">
    <source>
        <dbReference type="ARBA" id="ARBA00022771"/>
    </source>
</evidence>
<feature type="compositionally biased region" description="Basic and acidic residues" evidence="5">
    <location>
        <begin position="306"/>
        <end position="323"/>
    </location>
</feature>
<dbReference type="Pfam" id="PF20179">
    <property type="entry name" value="MSS51_C"/>
    <property type="match status" value="1"/>
</dbReference>
<feature type="region of interest" description="Disordered" evidence="5">
    <location>
        <begin position="1096"/>
        <end position="1123"/>
    </location>
</feature>
<feature type="region of interest" description="Disordered" evidence="5">
    <location>
        <begin position="1"/>
        <end position="161"/>
    </location>
</feature>
<feature type="domain" description="MYND-type" evidence="6">
    <location>
        <begin position="1220"/>
        <end position="1258"/>
    </location>
</feature>
<dbReference type="Proteomes" id="UP000075880">
    <property type="component" value="Unassembled WGS sequence"/>
</dbReference>
<feature type="compositionally biased region" description="Basic and acidic residues" evidence="5">
    <location>
        <begin position="197"/>
        <end position="238"/>
    </location>
</feature>
<sequence length="1633" mass="178126">MAKKGKAKTGAAPAEGGQEVTVPTASSTTPAAPVRPAPEKPVKDETPKPAKETKVPAPEKKVEATVPVQSPASVENGANGGTGEVKRKNSRRDRKQKAGEGEGAEQPAKDAEAGNLYNQKKRLRKKRSKLARALELAQSSGNAQKAALEEAASGEAALSPEELRKRLEVVENLLKHVQAKTQEEQKKVEALKSGPKAKPEPKAEEKKESKARKESESSPKNLTSERVRKEADVKKLTNEKVQMQNEAKRLVEEKARKEQEMKKLIEEKAKKDAEAKALLEEKAARDAELARLNQAKARVETVELKINELDQKSQQRKETEEVKAAPGSSKQKKDQARTRKDSESNKKKEADEKAKKEAEDKAKKEAEDKAKKEAEEKAKKEAAEKAKKEAAEKAKKEAEEKAKKEAEEKAKKEAEEKAKKEAAEKAKKEAAEKAKKEAEEKAKKEAEEKAKKEAAEKAKKEAEEKAKKEAAEKAKKEAEEKAKKEAAEKAKKEAEEKAKKEAEEKAKKEAAEKAKKEAEEKAKKEAAEKAKKEAEEKAKKEAAEMAKKEVEEKAKKEAEEKAKKEAAEKAKKEAEEKAKKEAAEKAKKDAEEKAKKESEEKAKKQAEEKMKQEAAEKAKKQAEEEAKRKQNGESVKQPQNGSAPTTPTQDKPAAPKQDAKNNKKNSKRTPKNSLSEDEKSAAKGTGSKNGPSGDFASSAETVTVAKSQELQSAPAPSKAPEAAAGPKAAPKPSNGKPAAAAAAPAPANGKPQTTPPAKTTEKTQQPKTAARTSPPKTTAKAPSPPKTAPAATKAAPKPSTPPASKKPEPPPKPEFLKKKSPPLDKKETPAPQAPAAAPAPSSAPASPAPAPAPAPATPTAPVPVPASDAAAAARLTEEALNGAKKPAPTPSAAAASAAAAAGSNNSKPKPVQKKPEVPPKPDVHNKSAAKMKTPIKQPSGKATSTVTIAHRPVQNNHLTTIQSDCRSPAAELSRKEAFKKNMDIISTIADVLLSYPRSKRNRADAAGPSEPTKSSFDPSSLSLESSASPASLFSSLFPSQSSGPSTGAQDHPSSASDHLATTSSSSADSAGSDAKAPKQKSKIDLERILRILQSTQNAQRAAGGTEQPSTSSSPSTTASQPTETLADAALEGPLGSFLTPDAIRMLMPTLKEVNVKLNVEKQLEALNATAAMAKLFPKTLPPGTDTTEEDELEEDLLDEESDDTIEYKFTPRPVFIATICQMCKNPLKTFFHCERCRMVSYCSEDHRRLDQPPHRDLCAVLADIASLRGGHIYHMARKLNVQEYRNLRVHTLSQIELTIKRPLQAFEREIVLFPRICLAPDCREWNQELLTECKDCRQVSYCAAQPMHLQQSHSRWCKAYLLFQKLILRQRLLGRIEPVLPVRIVSKPTPLAANIDETFKQLYKNSSALRDECVYSVLSQIATAPLTALYAYQQTGLPFGKTFTIHLVGAELQFEGDTLDKWEAFFLHLVPEVAVLRVVFVGPELNVENLPIDIISRIRMCRTCRTKCRVVAFDFQCRTMYHDYRHSSRYQRPDLICFFNPGLHRFTGYAGLDSWPQTIRTATEAGCPMLVTAYTELESPLDLERLQRESTRVLQVTRAPSVNPFGSKRPDRNFISEETAPMIFKNYFYFLVQ</sequence>
<dbReference type="Pfam" id="PF01753">
    <property type="entry name" value="zf-MYND"/>
    <property type="match status" value="1"/>
</dbReference>
<proteinExistence type="predicted"/>
<feature type="compositionally biased region" description="Basic and acidic residues" evidence="5">
    <location>
        <begin position="913"/>
        <end position="925"/>
    </location>
</feature>
<keyword evidence="3" id="KW-0862">Zinc</keyword>
<feature type="compositionally biased region" description="Low complexity" evidence="5">
    <location>
        <begin position="1105"/>
        <end position="1123"/>
    </location>
</feature>
<evidence type="ECO:0000256" key="3">
    <source>
        <dbReference type="ARBA" id="ARBA00022833"/>
    </source>
</evidence>
<name>A0AAG5DKV4_ANOAO</name>
<feature type="compositionally biased region" description="Polar residues" evidence="5">
    <location>
        <begin position="632"/>
        <end position="649"/>
    </location>
</feature>
<keyword evidence="2 4" id="KW-0863">Zinc-finger</keyword>
<evidence type="ECO:0000259" key="6">
    <source>
        <dbReference type="PROSITE" id="PS50865"/>
    </source>
</evidence>
<dbReference type="Gene3D" id="6.10.140.2220">
    <property type="match status" value="1"/>
</dbReference>
<feature type="compositionally biased region" description="Basic and acidic residues" evidence="5">
    <location>
        <begin position="181"/>
        <end position="190"/>
    </location>
</feature>
<evidence type="ECO:0000256" key="4">
    <source>
        <dbReference type="PROSITE-ProRule" id="PRU00134"/>
    </source>
</evidence>
<keyword evidence="8" id="KW-1185">Reference proteome</keyword>
<feature type="region of interest" description="Disordered" evidence="5">
    <location>
        <begin position="993"/>
        <end position="1084"/>
    </location>
</feature>
<feature type="compositionally biased region" description="Basic and acidic residues" evidence="5">
    <location>
        <begin position="37"/>
        <end position="63"/>
    </location>
</feature>
<feature type="compositionally biased region" description="Basic and acidic residues" evidence="5">
    <location>
        <begin position="246"/>
        <end position="255"/>
    </location>
</feature>
<dbReference type="EnsemblMetazoa" id="ENSAATROPT012972">
    <property type="protein sequence ID" value="ENSAATROPP011781"/>
    <property type="gene ID" value="ENSAATROPG010559"/>
</dbReference>
<feature type="compositionally biased region" description="Basic and acidic residues" evidence="5">
    <location>
        <begin position="805"/>
        <end position="828"/>
    </location>
</feature>
<dbReference type="PRINTS" id="PR01217">
    <property type="entry name" value="PRICHEXTENSN"/>
</dbReference>
<feature type="compositionally biased region" description="Low complexity" evidence="5">
    <location>
        <begin position="882"/>
        <end position="909"/>
    </location>
</feature>
<feature type="region of interest" description="Disordered" evidence="5">
    <location>
        <begin position="306"/>
        <end position="955"/>
    </location>
</feature>
<evidence type="ECO:0000256" key="1">
    <source>
        <dbReference type="ARBA" id="ARBA00022723"/>
    </source>
</evidence>
<feature type="compositionally biased region" description="Low complexity" evidence="5">
    <location>
        <begin position="766"/>
        <end position="781"/>
    </location>
</feature>
<feature type="compositionally biased region" description="Low complexity" evidence="5">
    <location>
        <begin position="788"/>
        <end position="797"/>
    </location>
</feature>
<feature type="compositionally biased region" description="Basic residues" evidence="5">
    <location>
        <begin position="119"/>
        <end position="130"/>
    </location>
</feature>